<accession>A0A6M1R355</accession>
<dbReference type="FunFam" id="1.10.10.10:FF:000001">
    <property type="entry name" value="LysR family transcriptional regulator"/>
    <property type="match status" value="1"/>
</dbReference>
<protein>
    <submittedName>
        <fullName evidence="6">LysR family transcriptional regulator</fullName>
    </submittedName>
</protein>
<dbReference type="GO" id="GO:0003700">
    <property type="term" value="F:DNA-binding transcription factor activity"/>
    <property type="evidence" value="ECO:0007669"/>
    <property type="project" value="InterPro"/>
</dbReference>
<sequence>MLAAVSWVSWRTFLAVCRCGSLSAAALELGYTQSAVSRQVAALEREAGVALLHRQARGVEPTAAGIAFLRHATVAVNEADRALRSARSPDPVRRLAIGATPSLATWVAPAAVRRFLAADPGWGWTLVPGLTRDLHARVADGELDVALVTDAPPGLPHDDRVRSIPLGADAMVVVVAADHPLAGRRRIRIEELAEEVWAEDNDGSRALLRRHAARAGVDPKIDLDAADLAGKVALAATGHAVALVPGITLATLRPDVVGIPLVDAPVRGLHALVPIGGDHDGLARFVGILEDLLGEVTTPGDLGGRTR</sequence>
<evidence type="ECO:0000256" key="1">
    <source>
        <dbReference type="ARBA" id="ARBA00009437"/>
    </source>
</evidence>
<evidence type="ECO:0000259" key="5">
    <source>
        <dbReference type="PROSITE" id="PS50931"/>
    </source>
</evidence>
<keyword evidence="3" id="KW-0238">DNA-binding</keyword>
<dbReference type="Pfam" id="PF03466">
    <property type="entry name" value="LysR_substrate"/>
    <property type="match status" value="1"/>
</dbReference>
<feature type="domain" description="HTH lysR-type" evidence="5">
    <location>
        <begin position="10"/>
        <end position="62"/>
    </location>
</feature>
<organism evidence="6 7">
    <name type="scientific">Nocardioides turkmenicus</name>
    <dbReference type="NCBI Taxonomy" id="2711220"/>
    <lineage>
        <taxon>Bacteria</taxon>
        <taxon>Bacillati</taxon>
        <taxon>Actinomycetota</taxon>
        <taxon>Actinomycetes</taxon>
        <taxon>Propionibacteriales</taxon>
        <taxon>Nocardioidaceae</taxon>
        <taxon>Nocardioides</taxon>
    </lineage>
</organism>
<dbReference type="Gene3D" id="3.40.190.290">
    <property type="match status" value="1"/>
</dbReference>
<dbReference type="InterPro" id="IPR036390">
    <property type="entry name" value="WH_DNA-bd_sf"/>
</dbReference>
<dbReference type="InterPro" id="IPR005119">
    <property type="entry name" value="LysR_subst-bd"/>
</dbReference>
<dbReference type="AlphaFoldDB" id="A0A6M1R355"/>
<dbReference type="PRINTS" id="PR00039">
    <property type="entry name" value="HTHLYSR"/>
</dbReference>
<dbReference type="SUPFAM" id="SSF53850">
    <property type="entry name" value="Periplasmic binding protein-like II"/>
    <property type="match status" value="1"/>
</dbReference>
<dbReference type="Proteomes" id="UP000483261">
    <property type="component" value="Unassembled WGS sequence"/>
</dbReference>
<dbReference type="PANTHER" id="PTHR30346:SF29">
    <property type="entry name" value="LYSR SUBSTRATE-BINDING"/>
    <property type="match status" value="1"/>
</dbReference>
<evidence type="ECO:0000313" key="6">
    <source>
        <dbReference type="EMBL" id="NGN94674.1"/>
    </source>
</evidence>
<keyword evidence="2" id="KW-0805">Transcription regulation</keyword>
<dbReference type="Pfam" id="PF00126">
    <property type="entry name" value="HTH_1"/>
    <property type="match status" value="1"/>
</dbReference>
<evidence type="ECO:0000256" key="4">
    <source>
        <dbReference type="ARBA" id="ARBA00023163"/>
    </source>
</evidence>
<keyword evidence="4" id="KW-0804">Transcription</keyword>
<evidence type="ECO:0000256" key="2">
    <source>
        <dbReference type="ARBA" id="ARBA00023015"/>
    </source>
</evidence>
<evidence type="ECO:0000256" key="3">
    <source>
        <dbReference type="ARBA" id="ARBA00023125"/>
    </source>
</evidence>
<dbReference type="InterPro" id="IPR000847">
    <property type="entry name" value="LysR_HTH_N"/>
</dbReference>
<proteinExistence type="inferred from homology"/>
<dbReference type="Gene3D" id="1.10.10.10">
    <property type="entry name" value="Winged helix-like DNA-binding domain superfamily/Winged helix DNA-binding domain"/>
    <property type="match status" value="1"/>
</dbReference>
<dbReference type="GO" id="GO:0032993">
    <property type="term" value="C:protein-DNA complex"/>
    <property type="evidence" value="ECO:0007669"/>
    <property type="project" value="TreeGrafter"/>
</dbReference>
<dbReference type="SUPFAM" id="SSF46785">
    <property type="entry name" value="Winged helix' DNA-binding domain"/>
    <property type="match status" value="1"/>
</dbReference>
<comment type="caution">
    <text evidence="6">The sequence shown here is derived from an EMBL/GenBank/DDBJ whole genome shotgun (WGS) entry which is preliminary data.</text>
</comment>
<dbReference type="EMBL" id="JAALAA010000016">
    <property type="protein sequence ID" value="NGN94674.1"/>
    <property type="molecule type" value="Genomic_DNA"/>
</dbReference>
<comment type="similarity">
    <text evidence="1">Belongs to the LysR transcriptional regulatory family.</text>
</comment>
<dbReference type="InterPro" id="IPR036388">
    <property type="entry name" value="WH-like_DNA-bd_sf"/>
</dbReference>
<dbReference type="RefSeq" id="WP_165112371.1">
    <property type="nucleotide sequence ID" value="NZ_JAALAA010000016.1"/>
</dbReference>
<dbReference type="PROSITE" id="PS50931">
    <property type="entry name" value="HTH_LYSR"/>
    <property type="match status" value="1"/>
</dbReference>
<evidence type="ECO:0000313" key="7">
    <source>
        <dbReference type="Proteomes" id="UP000483261"/>
    </source>
</evidence>
<gene>
    <name evidence="6" type="ORF">G5C66_18255</name>
</gene>
<name>A0A6M1R355_9ACTN</name>
<dbReference type="GO" id="GO:0003677">
    <property type="term" value="F:DNA binding"/>
    <property type="evidence" value="ECO:0007669"/>
    <property type="project" value="UniProtKB-KW"/>
</dbReference>
<reference evidence="6 7" key="1">
    <citation type="submission" date="2020-02" db="EMBL/GenBank/DDBJ databases">
        <title>Whole-genome analyses of novel actinobacteria.</title>
        <authorList>
            <person name="Sahin N."/>
        </authorList>
    </citation>
    <scope>NUCLEOTIDE SEQUENCE [LARGE SCALE GENOMIC DNA]</scope>
    <source>
        <strain evidence="6 7">KC13</strain>
    </source>
</reference>
<keyword evidence="7" id="KW-1185">Reference proteome</keyword>
<dbReference type="PANTHER" id="PTHR30346">
    <property type="entry name" value="TRANSCRIPTIONAL DUAL REGULATOR HCAR-RELATED"/>
    <property type="match status" value="1"/>
</dbReference>